<evidence type="ECO:0000256" key="2">
    <source>
        <dbReference type="ARBA" id="ARBA00023002"/>
    </source>
</evidence>
<dbReference type="PANTHER" id="PTHR43026">
    <property type="entry name" value="2-HYDROXYACID DEHYDROGENASE HOMOLOG 1-RELATED"/>
    <property type="match status" value="1"/>
</dbReference>
<organism evidence="7 8">
    <name type="scientific">Candidatus Roizmanbacteria bacterium CG11_big_fil_rev_8_21_14_0_20_36_8</name>
    <dbReference type="NCBI Taxonomy" id="1974856"/>
    <lineage>
        <taxon>Bacteria</taxon>
        <taxon>Candidatus Roizmaniibacteriota</taxon>
    </lineage>
</organism>
<dbReference type="InterPro" id="IPR029753">
    <property type="entry name" value="D-isomer_DH_CS"/>
</dbReference>
<dbReference type="Gene3D" id="3.40.50.720">
    <property type="entry name" value="NAD(P)-binding Rossmann-like Domain"/>
    <property type="match status" value="2"/>
</dbReference>
<evidence type="ECO:0000313" key="7">
    <source>
        <dbReference type="EMBL" id="PIQ73224.1"/>
    </source>
</evidence>
<dbReference type="SUPFAM" id="SSF51735">
    <property type="entry name" value="NAD(P)-binding Rossmann-fold domains"/>
    <property type="match status" value="1"/>
</dbReference>
<feature type="domain" description="D-isomer specific 2-hydroxyacid dehydrogenase catalytic" evidence="5">
    <location>
        <begin position="2"/>
        <end position="276"/>
    </location>
</feature>
<proteinExistence type="inferred from homology"/>
<accession>A0A2M6ITL4</accession>
<dbReference type="SUPFAM" id="SSF52283">
    <property type="entry name" value="Formate/glycerate dehydrogenase catalytic domain-like"/>
    <property type="match status" value="1"/>
</dbReference>
<dbReference type="Pfam" id="PF02826">
    <property type="entry name" value="2-Hacid_dh_C"/>
    <property type="match status" value="1"/>
</dbReference>
<dbReference type="EMBL" id="PCVM01000086">
    <property type="protein sequence ID" value="PIQ73224.1"/>
    <property type="molecule type" value="Genomic_DNA"/>
</dbReference>
<dbReference type="AlphaFoldDB" id="A0A2M6ITL4"/>
<evidence type="ECO:0000259" key="5">
    <source>
        <dbReference type="Pfam" id="PF00389"/>
    </source>
</evidence>
<dbReference type="InterPro" id="IPR006140">
    <property type="entry name" value="D-isomer_DH_NAD-bd"/>
</dbReference>
<dbReference type="Pfam" id="PF00389">
    <property type="entry name" value="2-Hacid_dh"/>
    <property type="match status" value="1"/>
</dbReference>
<evidence type="ECO:0000256" key="1">
    <source>
        <dbReference type="ARBA" id="ARBA00005854"/>
    </source>
</evidence>
<sequence length="283" mass="31890">LSKSILKNFPKLKHIATRSTGFDHIDTEYCSKRKITVSNVPEYGSNTVAEHTFALILSLTRKIYQSVSQAKRLNFNHKEIRGVDLHGKTLGIIGMGKIGVNVLRIAHGFGMNLIVNTRSRNDELREKYDFKYVDLDELLRSSDVISLHLPLFPETKHIINMDNLSLIKNGCYLINTARGGLVDTRTLIEGLNNNTFAGVALDVLEEEKELTEEAAILTQHFQKDANMETLVMDHYLINHPKVLITPHNAFNSIEALARIENTTIENIKAFLEGKDINLVTSHS</sequence>
<comment type="caution">
    <text evidence="7">The sequence shown here is derived from an EMBL/GenBank/DDBJ whole genome shotgun (WGS) entry which is preliminary data.</text>
</comment>
<dbReference type="InterPro" id="IPR036291">
    <property type="entry name" value="NAD(P)-bd_dom_sf"/>
</dbReference>
<evidence type="ECO:0000313" key="8">
    <source>
        <dbReference type="Proteomes" id="UP000231056"/>
    </source>
</evidence>
<name>A0A2M6ITL4_9BACT</name>
<evidence type="ECO:0000256" key="4">
    <source>
        <dbReference type="RuleBase" id="RU003719"/>
    </source>
</evidence>
<dbReference type="PANTHER" id="PTHR43026:SF1">
    <property type="entry name" value="2-HYDROXYACID DEHYDROGENASE HOMOLOG 1-RELATED"/>
    <property type="match status" value="1"/>
</dbReference>
<reference evidence="7 8" key="1">
    <citation type="submission" date="2017-09" db="EMBL/GenBank/DDBJ databases">
        <title>Depth-based differentiation of microbial function through sediment-hosted aquifers and enrichment of novel symbionts in the deep terrestrial subsurface.</title>
        <authorList>
            <person name="Probst A.J."/>
            <person name="Ladd B."/>
            <person name="Jarett J.K."/>
            <person name="Geller-Mcgrath D.E."/>
            <person name="Sieber C.M."/>
            <person name="Emerson J.B."/>
            <person name="Anantharaman K."/>
            <person name="Thomas B.C."/>
            <person name="Malmstrom R."/>
            <person name="Stieglmeier M."/>
            <person name="Klingl A."/>
            <person name="Woyke T."/>
            <person name="Ryan C.M."/>
            <person name="Banfield J.F."/>
        </authorList>
    </citation>
    <scope>NUCLEOTIDE SEQUENCE [LARGE SCALE GENOMIC DNA]</scope>
    <source>
        <strain evidence="7">CG11_big_fil_rev_8_21_14_0_20_36_8</strain>
    </source>
</reference>
<dbReference type="Proteomes" id="UP000231056">
    <property type="component" value="Unassembled WGS sequence"/>
</dbReference>
<dbReference type="GO" id="GO:0008720">
    <property type="term" value="F:D-lactate dehydrogenase (NAD+) activity"/>
    <property type="evidence" value="ECO:0007669"/>
    <property type="project" value="TreeGrafter"/>
</dbReference>
<dbReference type="InterPro" id="IPR058205">
    <property type="entry name" value="D-LDH-like"/>
</dbReference>
<comment type="similarity">
    <text evidence="1 4">Belongs to the D-isomer specific 2-hydroxyacid dehydrogenase family.</text>
</comment>
<evidence type="ECO:0000259" key="6">
    <source>
        <dbReference type="Pfam" id="PF02826"/>
    </source>
</evidence>
<gene>
    <name evidence="7" type="ORF">COV58_03705</name>
</gene>
<feature type="domain" description="D-isomer specific 2-hydroxyacid dehydrogenase NAD-binding" evidence="6">
    <location>
        <begin position="53"/>
        <end position="249"/>
    </location>
</feature>
<dbReference type="PROSITE" id="PS00670">
    <property type="entry name" value="D_2_HYDROXYACID_DH_2"/>
    <property type="match status" value="1"/>
</dbReference>
<protein>
    <submittedName>
        <fullName evidence="7">Hydroxyacid dehydrogenase</fullName>
    </submittedName>
</protein>
<evidence type="ECO:0000256" key="3">
    <source>
        <dbReference type="ARBA" id="ARBA00023027"/>
    </source>
</evidence>
<keyword evidence="3" id="KW-0520">NAD</keyword>
<keyword evidence="2 4" id="KW-0560">Oxidoreductase</keyword>
<dbReference type="GO" id="GO:0051287">
    <property type="term" value="F:NAD binding"/>
    <property type="evidence" value="ECO:0007669"/>
    <property type="project" value="InterPro"/>
</dbReference>
<feature type="non-terminal residue" evidence="7">
    <location>
        <position position="1"/>
    </location>
</feature>
<dbReference type="InterPro" id="IPR006139">
    <property type="entry name" value="D-isomer_2_OHA_DH_cat_dom"/>
</dbReference>